<reference evidence="7 8" key="2">
    <citation type="journal article" date="2012" name="Stand. Genomic Sci.">
        <title>Complete genome sequence of the moderately thermophilic mineral-sulfide-oxidizing firmicute Sulfobacillus acidophilus type strain (NAL(T)).</title>
        <authorList>
            <person name="Anderson I."/>
            <person name="Chertkov O."/>
            <person name="Chen A."/>
            <person name="Saunders E."/>
            <person name="Lapidus A."/>
            <person name="Nolan M."/>
            <person name="Lucas S."/>
            <person name="Hammon N."/>
            <person name="Deshpande S."/>
            <person name="Cheng J.F."/>
            <person name="Han C."/>
            <person name="Tapia R."/>
            <person name="Goodwin L.A."/>
            <person name="Pitluck S."/>
            <person name="Liolios K."/>
            <person name="Pagani I."/>
            <person name="Ivanova N."/>
            <person name="Mikhailova N."/>
            <person name="Pati A."/>
            <person name="Palaniappan K."/>
            <person name="Land M."/>
            <person name="Pan C."/>
            <person name="Rohde M."/>
            <person name="Pukall R."/>
            <person name="Goker M."/>
            <person name="Detter J.C."/>
            <person name="Woyke T."/>
            <person name="Bristow J."/>
            <person name="Eisen J.A."/>
            <person name="Markowitz V."/>
            <person name="Hugenholtz P."/>
            <person name="Kyrpides N.C."/>
            <person name="Klenk H.P."/>
            <person name="Mavromatis K."/>
        </authorList>
    </citation>
    <scope>NUCLEOTIDE SEQUENCE [LARGE SCALE GENOMIC DNA]</scope>
    <source>
        <strain evidence="8">ATCC 700253 / DSM 10332 / NAL</strain>
        <plasmid evidence="8">pSULAd1</plasmid>
    </source>
</reference>
<dbReference type="SUPFAM" id="SSF50022">
    <property type="entry name" value="ISP domain"/>
    <property type="match status" value="1"/>
</dbReference>
<keyword evidence="4" id="KW-0411">Iron-sulfur</keyword>
<organism evidence="7 8">
    <name type="scientific">Sulfobacillus acidophilus (strain ATCC 700253 / DSM 10332 / NAL)</name>
    <dbReference type="NCBI Taxonomy" id="679936"/>
    <lineage>
        <taxon>Bacteria</taxon>
        <taxon>Bacillati</taxon>
        <taxon>Bacillota</taxon>
        <taxon>Clostridia</taxon>
        <taxon>Eubacteriales</taxon>
        <taxon>Clostridiales Family XVII. Incertae Sedis</taxon>
        <taxon>Sulfobacillus</taxon>
    </lineage>
</organism>
<reference evidence="8" key="1">
    <citation type="submission" date="2011-12" db="EMBL/GenBank/DDBJ databases">
        <title>The complete genome of plasmid of Sulfobacillus acidophilus DSM 10332.</title>
        <authorList>
            <person name="Lucas S."/>
            <person name="Han J."/>
            <person name="Lapidus A."/>
            <person name="Bruce D."/>
            <person name="Goodwin L."/>
            <person name="Pitluck S."/>
            <person name="Peters L."/>
            <person name="Kyrpides N."/>
            <person name="Mavromatis K."/>
            <person name="Ivanova N."/>
            <person name="Mikhailova N."/>
            <person name="Chertkov O."/>
            <person name="Saunders E."/>
            <person name="Detter J.C."/>
            <person name="Tapia R."/>
            <person name="Han C."/>
            <person name="Land M."/>
            <person name="Hauser L."/>
            <person name="Markowitz V."/>
            <person name="Cheng J.-F."/>
            <person name="Hugenholtz P."/>
            <person name="Woyke T."/>
            <person name="Wu D."/>
            <person name="Pukall R."/>
            <person name="Gehrich-Schroeter G."/>
            <person name="Schneider S."/>
            <person name="Klenk H.-P."/>
            <person name="Eisen J.A."/>
        </authorList>
    </citation>
    <scope>NUCLEOTIDE SEQUENCE [LARGE SCALE GENOMIC DNA]</scope>
    <source>
        <strain evidence="8">ATCC 700253 / DSM 10332 / NAL</strain>
        <plasmid evidence="8">pSULAd1</plasmid>
    </source>
</reference>
<accession>G8U1T1</accession>
<dbReference type="EMBL" id="CP003180">
    <property type="protein sequence ID" value="AEW07009.1"/>
    <property type="molecule type" value="Genomic_DNA"/>
</dbReference>
<dbReference type="GO" id="GO:0016226">
    <property type="term" value="P:iron-sulfur cluster assembly"/>
    <property type="evidence" value="ECO:0007669"/>
    <property type="project" value="InterPro"/>
</dbReference>
<dbReference type="Gene3D" id="2.102.10.10">
    <property type="entry name" value="Rieske [2Fe-2S] iron-sulphur domain"/>
    <property type="match status" value="1"/>
</dbReference>
<dbReference type="PATRIC" id="fig|679936.5.peg.3696"/>
<dbReference type="GO" id="GO:0016705">
    <property type="term" value="F:oxidoreductase activity, acting on paired donors, with incorporation or reduction of molecular oxygen"/>
    <property type="evidence" value="ECO:0007669"/>
    <property type="project" value="UniProtKB-ARBA"/>
</dbReference>
<dbReference type="Pfam" id="PF01106">
    <property type="entry name" value="NifU"/>
    <property type="match status" value="1"/>
</dbReference>
<dbReference type="Gene3D" id="3.30.300.130">
    <property type="entry name" value="Fe-S cluster assembly (FSCA)"/>
    <property type="match status" value="1"/>
</dbReference>
<dbReference type="KEGG" id="sap:Sulac_3579"/>
<gene>
    <name evidence="7" type="ordered locus">Sulac_3579</name>
</gene>
<keyword evidence="7" id="KW-0614">Plasmid</keyword>
<dbReference type="InterPro" id="IPR017941">
    <property type="entry name" value="Rieske_2Fe-2S"/>
</dbReference>
<dbReference type="PANTHER" id="PTHR11178">
    <property type="entry name" value="IRON-SULFUR CLUSTER SCAFFOLD PROTEIN NFU-RELATED"/>
    <property type="match status" value="1"/>
</dbReference>
<sequence length="283" mass="31753">MQIEDRLDEFESLARQVDDALSAVQKLDQTAQEAAMKLKESLEAFERYALIRLVRRMRDDPAGKNILLDAVGDPAIYALFLVHGIVKSDIRTRVFQALEQVRPYINSHGGDVELIRVENHTVFVKLHGSCSGCGMSSQTLHNLVEKTIQEHVPEIEAIEVEDEESSGGQGAFIPLSAINLGGDWIQALEYAEMVNGVPYRIHRDDIDAIIVRFNEQVSAYVNRCAHMQMPVDKGLVEGHILTCPWHGYQYDLKTGECRTVPGLRLDPVPVRLEGGSVWVRPRL</sequence>
<dbReference type="Proteomes" id="UP000005439">
    <property type="component" value="Plasmid unnamed"/>
</dbReference>
<keyword evidence="1" id="KW-0001">2Fe-2S</keyword>
<dbReference type="Pfam" id="PF00355">
    <property type="entry name" value="Rieske"/>
    <property type="match status" value="1"/>
</dbReference>
<dbReference type="HOGENOM" id="CLU_085666_0_0_9"/>
<evidence type="ECO:0000256" key="4">
    <source>
        <dbReference type="ARBA" id="ARBA00023014"/>
    </source>
</evidence>
<evidence type="ECO:0000256" key="2">
    <source>
        <dbReference type="ARBA" id="ARBA00022723"/>
    </source>
</evidence>
<feature type="domain" description="Rieske" evidence="6">
    <location>
        <begin position="185"/>
        <end position="279"/>
    </location>
</feature>
<evidence type="ECO:0000313" key="8">
    <source>
        <dbReference type="Proteomes" id="UP000005439"/>
    </source>
</evidence>
<geneLocation type="plasmid" evidence="8">
    <name>pSULAd1</name>
</geneLocation>
<name>G8U1T1_SULAD</name>
<dbReference type="InterPro" id="IPR036922">
    <property type="entry name" value="Rieske_2Fe-2S_sf"/>
</dbReference>
<evidence type="ECO:0000259" key="6">
    <source>
        <dbReference type="PROSITE" id="PS51296"/>
    </source>
</evidence>
<evidence type="ECO:0000313" key="7">
    <source>
        <dbReference type="EMBL" id="AEW07009.1"/>
    </source>
</evidence>
<dbReference type="GO" id="GO:0005506">
    <property type="term" value="F:iron ion binding"/>
    <property type="evidence" value="ECO:0007669"/>
    <property type="project" value="InterPro"/>
</dbReference>
<evidence type="ECO:0000256" key="3">
    <source>
        <dbReference type="ARBA" id="ARBA00023004"/>
    </source>
</evidence>
<evidence type="ECO:0000256" key="1">
    <source>
        <dbReference type="ARBA" id="ARBA00022714"/>
    </source>
</evidence>
<protein>
    <submittedName>
        <fullName evidence="7">Nitrogen-fixing NifU domain-containing protein</fullName>
    </submittedName>
</protein>
<keyword evidence="8" id="KW-1185">Reference proteome</keyword>
<dbReference type="AlphaFoldDB" id="G8U1T1"/>
<dbReference type="CDD" id="cd03467">
    <property type="entry name" value="Rieske"/>
    <property type="match status" value="1"/>
</dbReference>
<comment type="function">
    <text evidence="5">May be involved in the formation or repair of [Fe-S] clusters present in iron-sulfur proteins.</text>
</comment>
<dbReference type="SUPFAM" id="SSF117916">
    <property type="entry name" value="Fe-S cluster assembly (FSCA) domain-like"/>
    <property type="match status" value="1"/>
</dbReference>
<dbReference type="InterPro" id="IPR001075">
    <property type="entry name" value="NIF_FeS_clus_asmbl_NifU_C"/>
</dbReference>
<dbReference type="InterPro" id="IPR034904">
    <property type="entry name" value="FSCA_dom_sf"/>
</dbReference>
<proteinExistence type="predicted"/>
<dbReference type="GO" id="GO:0051537">
    <property type="term" value="F:2 iron, 2 sulfur cluster binding"/>
    <property type="evidence" value="ECO:0007669"/>
    <property type="project" value="UniProtKB-KW"/>
</dbReference>
<dbReference type="GO" id="GO:0004497">
    <property type="term" value="F:monooxygenase activity"/>
    <property type="evidence" value="ECO:0007669"/>
    <property type="project" value="UniProtKB-ARBA"/>
</dbReference>
<keyword evidence="2" id="KW-0479">Metal-binding</keyword>
<dbReference type="PROSITE" id="PS51296">
    <property type="entry name" value="RIESKE"/>
    <property type="match status" value="1"/>
</dbReference>
<keyword evidence="3" id="KW-0408">Iron</keyword>
<evidence type="ECO:0000256" key="5">
    <source>
        <dbReference type="ARBA" id="ARBA00049958"/>
    </source>
</evidence>
<dbReference type="PANTHER" id="PTHR11178:SF51">
    <property type="entry name" value="FE_S BIOGENESIS PROTEIN NFUA"/>
    <property type="match status" value="1"/>
</dbReference>